<keyword evidence="3" id="KW-1185">Reference proteome</keyword>
<sequence>MPSRRRQKKSHQLESLANPDRNGPTLAGKVKSTKGKARLTYYGRLPDLETFGVIFHKFPQLQLLILRGEIPGMMLYDNTKTGSSSALDRIGDVELDRLYPSINLRALAISLPHLEFCHLYLSKIMKNLEYVEIVNPRNGYLVSRVAENEHAATLCQWQGLRNLKKFRLSLAQNFVWDEATLFSSLPEGVDLEIDRPPLASKTALINILSSTKFRTITVILADKSRRCDFIVCKTFSEDVCSIKPNLGCPTTLILPENETLDSQVIDILGAYFTIRDPQESAAAYGLIGTSEMRDFEYYGCFEERFEEDDYNHDPNWENYWSYQPNGPRIYDSD</sequence>
<proteinExistence type="predicted"/>
<gene>
    <name evidence="2" type="ORF">HYPSUDRAFT_32857</name>
</gene>
<dbReference type="Proteomes" id="UP000054270">
    <property type="component" value="Unassembled WGS sequence"/>
</dbReference>
<dbReference type="EMBL" id="KN817519">
    <property type="protein sequence ID" value="KJA29405.1"/>
    <property type="molecule type" value="Genomic_DNA"/>
</dbReference>
<protein>
    <submittedName>
        <fullName evidence="2">Uncharacterized protein</fullName>
    </submittedName>
</protein>
<organism evidence="2 3">
    <name type="scientific">Hypholoma sublateritium (strain FD-334 SS-4)</name>
    <dbReference type="NCBI Taxonomy" id="945553"/>
    <lineage>
        <taxon>Eukaryota</taxon>
        <taxon>Fungi</taxon>
        <taxon>Dikarya</taxon>
        <taxon>Basidiomycota</taxon>
        <taxon>Agaricomycotina</taxon>
        <taxon>Agaricomycetes</taxon>
        <taxon>Agaricomycetidae</taxon>
        <taxon>Agaricales</taxon>
        <taxon>Agaricineae</taxon>
        <taxon>Strophariaceae</taxon>
        <taxon>Hypholoma</taxon>
    </lineage>
</organism>
<feature type="compositionally biased region" description="Basic residues" evidence="1">
    <location>
        <begin position="1"/>
        <end position="10"/>
    </location>
</feature>
<name>A0A0D2QCP7_HYPSF</name>
<dbReference type="STRING" id="945553.A0A0D2QCP7"/>
<evidence type="ECO:0000256" key="1">
    <source>
        <dbReference type="SAM" id="MobiDB-lite"/>
    </source>
</evidence>
<feature type="region of interest" description="Disordered" evidence="1">
    <location>
        <begin position="1"/>
        <end position="29"/>
    </location>
</feature>
<accession>A0A0D2QCP7</accession>
<evidence type="ECO:0000313" key="3">
    <source>
        <dbReference type="Proteomes" id="UP000054270"/>
    </source>
</evidence>
<reference evidence="3" key="1">
    <citation type="submission" date="2014-04" db="EMBL/GenBank/DDBJ databases">
        <title>Evolutionary Origins and Diversification of the Mycorrhizal Mutualists.</title>
        <authorList>
            <consortium name="DOE Joint Genome Institute"/>
            <consortium name="Mycorrhizal Genomics Consortium"/>
            <person name="Kohler A."/>
            <person name="Kuo A."/>
            <person name="Nagy L.G."/>
            <person name="Floudas D."/>
            <person name="Copeland A."/>
            <person name="Barry K.W."/>
            <person name="Cichocki N."/>
            <person name="Veneault-Fourrey C."/>
            <person name="LaButti K."/>
            <person name="Lindquist E.A."/>
            <person name="Lipzen A."/>
            <person name="Lundell T."/>
            <person name="Morin E."/>
            <person name="Murat C."/>
            <person name="Riley R."/>
            <person name="Ohm R."/>
            <person name="Sun H."/>
            <person name="Tunlid A."/>
            <person name="Henrissat B."/>
            <person name="Grigoriev I.V."/>
            <person name="Hibbett D.S."/>
            <person name="Martin F."/>
        </authorList>
    </citation>
    <scope>NUCLEOTIDE SEQUENCE [LARGE SCALE GENOMIC DNA]</scope>
    <source>
        <strain evidence="3">FD-334 SS-4</strain>
    </source>
</reference>
<evidence type="ECO:0000313" key="2">
    <source>
        <dbReference type="EMBL" id="KJA29405.1"/>
    </source>
</evidence>
<dbReference type="AlphaFoldDB" id="A0A0D2QCP7"/>